<organism evidence="1 2">
    <name type="scientific">Clavispora lusitaniae</name>
    <name type="common">Candida lusitaniae</name>
    <dbReference type="NCBI Taxonomy" id="36911"/>
    <lineage>
        <taxon>Eukaryota</taxon>
        <taxon>Fungi</taxon>
        <taxon>Dikarya</taxon>
        <taxon>Ascomycota</taxon>
        <taxon>Saccharomycotina</taxon>
        <taxon>Pichiomycetes</taxon>
        <taxon>Metschnikowiaceae</taxon>
        <taxon>Clavispora</taxon>
    </lineage>
</organism>
<protein>
    <submittedName>
        <fullName evidence="1">Uncharacterized protein</fullName>
    </submittedName>
</protein>
<evidence type="ECO:0000313" key="1">
    <source>
        <dbReference type="EMBL" id="QFZ28135.1"/>
    </source>
</evidence>
<name>A0ACD0WLK8_CLALS</name>
<accession>A0ACD0WLK8</accession>
<dbReference type="Proteomes" id="UP000326582">
    <property type="component" value="Chromosome 4"/>
</dbReference>
<sequence length="216" mass="24713">MSDLDDGMLGLDAFLWPDRISIARYTKSSSSWRYSRTQRGGVVWSDVSSMTHVQLAVSFVRECSKKRSVSLALGAFSFSFVWFRRCSRSLSRDSFGHFLVSQSQLTSDFRTRTRLVFPVAVKFITFAIFEHEISLCLPALQLAMKRSLFICFPPTLDVSFAFIAFISERRSVTCMQAQSTSGICQRIGSKHRFRRLQLLYSKPAAFLSYQPPCLFF</sequence>
<keyword evidence="2" id="KW-1185">Reference proteome</keyword>
<proteinExistence type="predicted"/>
<evidence type="ECO:0000313" key="2">
    <source>
        <dbReference type="Proteomes" id="UP000326582"/>
    </source>
</evidence>
<reference evidence="2" key="1">
    <citation type="journal article" date="2019" name="MBio">
        <title>Comparative genomics for the elucidation of multidrug resistance (MDR) in Candida lusitaniae.</title>
        <authorList>
            <person name="Kannan A."/>
            <person name="Asner S.A."/>
            <person name="Trachsel E."/>
            <person name="Kelly S."/>
            <person name="Parker J."/>
            <person name="Sanglard D."/>
        </authorList>
    </citation>
    <scope>NUCLEOTIDE SEQUENCE [LARGE SCALE GENOMIC DNA]</scope>
    <source>
        <strain evidence="2">P1</strain>
    </source>
</reference>
<dbReference type="EMBL" id="CP038487">
    <property type="protein sequence ID" value="QFZ28135.1"/>
    <property type="molecule type" value="Genomic_DNA"/>
</dbReference>
<gene>
    <name evidence="1" type="ORF">EJF14_40160</name>
</gene>